<dbReference type="OrthoDB" id="9794987at2"/>
<comment type="similarity">
    <text evidence="2 4">Belongs to the pterin-4-alpha-carbinolamine dehydratase family.</text>
</comment>
<dbReference type="InterPro" id="IPR001533">
    <property type="entry name" value="Pterin_deHydtase"/>
</dbReference>
<evidence type="ECO:0000256" key="3">
    <source>
        <dbReference type="ARBA" id="ARBA00023239"/>
    </source>
</evidence>
<accession>A0A1H8HX81</accession>
<dbReference type="HAMAP" id="MF_00434">
    <property type="entry name" value="Pterin_4_alpha"/>
    <property type="match status" value="1"/>
</dbReference>
<protein>
    <recommendedName>
        <fullName evidence="4">Putative pterin-4-alpha-carbinolamine dehydratase</fullName>
        <shortName evidence="4">PHS</shortName>
        <ecNumber evidence="4">4.2.1.96</ecNumber>
    </recommendedName>
    <alternativeName>
        <fullName evidence="4">4-alpha-hydroxy-tetrahydropterin dehydratase</fullName>
    </alternativeName>
    <alternativeName>
        <fullName evidence="4">Pterin carbinolamine dehydratase</fullName>
        <shortName evidence="4">PCD</shortName>
    </alternativeName>
</protein>
<dbReference type="RefSeq" id="WP_091816428.1">
    <property type="nucleotide sequence ID" value="NZ_FOCW01000003.1"/>
</dbReference>
<dbReference type="PANTHER" id="PTHR12599:SF0">
    <property type="entry name" value="PTERIN-4-ALPHA-CARBINOLAMINE DEHYDRATASE"/>
    <property type="match status" value="1"/>
</dbReference>
<evidence type="ECO:0000313" key="6">
    <source>
        <dbReference type="Proteomes" id="UP000199531"/>
    </source>
</evidence>
<evidence type="ECO:0000256" key="2">
    <source>
        <dbReference type="ARBA" id="ARBA00006472"/>
    </source>
</evidence>
<sequence length="99" mass="11022">MQPLTTDQIASAALPDWSYSSERGGCLSRNFVFADFVQAFGFMTQLALHAEKMNHHPEWSNVYNRVNIVLTTHDAGGLTERDITLARLADGLAQQFGHD</sequence>
<dbReference type="EMBL" id="FOCW01000003">
    <property type="protein sequence ID" value="SEN60651.1"/>
    <property type="molecule type" value="Genomic_DNA"/>
</dbReference>
<evidence type="ECO:0000313" key="5">
    <source>
        <dbReference type="EMBL" id="SEN60651.1"/>
    </source>
</evidence>
<organism evidence="5 6">
    <name type="scientific">Brachymonas denitrificans DSM 15123</name>
    <dbReference type="NCBI Taxonomy" id="1121117"/>
    <lineage>
        <taxon>Bacteria</taxon>
        <taxon>Pseudomonadati</taxon>
        <taxon>Pseudomonadota</taxon>
        <taxon>Betaproteobacteria</taxon>
        <taxon>Burkholderiales</taxon>
        <taxon>Comamonadaceae</taxon>
        <taxon>Brachymonas</taxon>
    </lineage>
</organism>
<dbReference type="EC" id="4.2.1.96" evidence="4"/>
<dbReference type="CDD" id="cd00914">
    <property type="entry name" value="PCD_DCoH_subfamily_b"/>
    <property type="match status" value="1"/>
</dbReference>
<dbReference type="GO" id="GO:0006729">
    <property type="term" value="P:tetrahydrobiopterin biosynthetic process"/>
    <property type="evidence" value="ECO:0007669"/>
    <property type="project" value="InterPro"/>
</dbReference>
<dbReference type="STRING" id="1121117.SAMN02745977_01629"/>
<gene>
    <name evidence="5" type="ORF">SAMN02745977_01629</name>
</gene>
<evidence type="ECO:0000256" key="4">
    <source>
        <dbReference type="HAMAP-Rule" id="MF_00434"/>
    </source>
</evidence>
<reference evidence="5 6" key="1">
    <citation type="submission" date="2016-10" db="EMBL/GenBank/DDBJ databases">
        <authorList>
            <person name="de Groot N.N."/>
        </authorList>
    </citation>
    <scope>NUCLEOTIDE SEQUENCE [LARGE SCALE GENOMIC DNA]</scope>
    <source>
        <strain evidence="5 6">DSM 15123</strain>
    </source>
</reference>
<dbReference type="GO" id="GO:0008124">
    <property type="term" value="F:4-alpha-hydroxytetrahydrobiopterin dehydratase activity"/>
    <property type="evidence" value="ECO:0007669"/>
    <property type="project" value="UniProtKB-UniRule"/>
</dbReference>
<dbReference type="Gene3D" id="3.30.1360.20">
    <property type="entry name" value="Transcriptional coactivator/pterin dehydratase"/>
    <property type="match status" value="1"/>
</dbReference>
<evidence type="ECO:0000256" key="1">
    <source>
        <dbReference type="ARBA" id="ARBA00001554"/>
    </source>
</evidence>
<dbReference type="PANTHER" id="PTHR12599">
    <property type="entry name" value="PTERIN-4-ALPHA-CARBINOLAMINE DEHYDRATASE"/>
    <property type="match status" value="1"/>
</dbReference>
<dbReference type="AlphaFoldDB" id="A0A1H8HX81"/>
<dbReference type="Pfam" id="PF01329">
    <property type="entry name" value="Pterin_4a"/>
    <property type="match status" value="1"/>
</dbReference>
<dbReference type="SUPFAM" id="SSF55248">
    <property type="entry name" value="PCD-like"/>
    <property type="match status" value="1"/>
</dbReference>
<proteinExistence type="inferred from homology"/>
<comment type="catalytic activity">
    <reaction evidence="1 4">
        <text>(4aS,6R)-4a-hydroxy-L-erythro-5,6,7,8-tetrahydrobiopterin = (6R)-L-erythro-6,7-dihydrobiopterin + H2O</text>
        <dbReference type="Rhea" id="RHEA:11920"/>
        <dbReference type="ChEBI" id="CHEBI:15377"/>
        <dbReference type="ChEBI" id="CHEBI:15642"/>
        <dbReference type="ChEBI" id="CHEBI:43120"/>
        <dbReference type="EC" id="4.2.1.96"/>
    </reaction>
</comment>
<name>A0A1H8HX81_9BURK</name>
<keyword evidence="3 4" id="KW-0456">Lyase</keyword>
<dbReference type="NCBIfam" id="NF002018">
    <property type="entry name" value="PRK00823.1-3"/>
    <property type="match status" value="1"/>
</dbReference>
<dbReference type="Proteomes" id="UP000199531">
    <property type="component" value="Unassembled WGS sequence"/>
</dbReference>
<keyword evidence="6" id="KW-1185">Reference proteome</keyword>
<dbReference type="InterPro" id="IPR036428">
    <property type="entry name" value="PCD_sf"/>
</dbReference>